<evidence type="ECO:0000256" key="1">
    <source>
        <dbReference type="SAM" id="MobiDB-lite"/>
    </source>
</evidence>
<accession>A0A7J7VIL4</accession>
<evidence type="ECO:0000313" key="3">
    <source>
        <dbReference type="Proteomes" id="UP000527355"/>
    </source>
</evidence>
<dbReference type="AlphaFoldDB" id="A0A7J7VIL4"/>
<comment type="caution">
    <text evidence="2">The sequence shown here is derived from an EMBL/GenBank/DDBJ whole genome shotgun (WGS) entry which is preliminary data.</text>
</comment>
<name>A0A7J7VIL4_MYOMY</name>
<protein>
    <submittedName>
        <fullName evidence="2">Uncharacterized protein</fullName>
    </submittedName>
</protein>
<feature type="region of interest" description="Disordered" evidence="1">
    <location>
        <begin position="1"/>
        <end position="66"/>
    </location>
</feature>
<organism evidence="2 3">
    <name type="scientific">Myotis myotis</name>
    <name type="common">Greater mouse-eared bat</name>
    <name type="synonym">Vespertilio myotis</name>
    <dbReference type="NCBI Taxonomy" id="51298"/>
    <lineage>
        <taxon>Eukaryota</taxon>
        <taxon>Metazoa</taxon>
        <taxon>Chordata</taxon>
        <taxon>Craniata</taxon>
        <taxon>Vertebrata</taxon>
        <taxon>Euteleostomi</taxon>
        <taxon>Mammalia</taxon>
        <taxon>Eutheria</taxon>
        <taxon>Laurasiatheria</taxon>
        <taxon>Chiroptera</taxon>
        <taxon>Yangochiroptera</taxon>
        <taxon>Vespertilionidae</taxon>
        <taxon>Myotis</taxon>
    </lineage>
</organism>
<dbReference type="EMBL" id="JABWUV010000010">
    <property type="protein sequence ID" value="KAF6324953.1"/>
    <property type="molecule type" value="Genomic_DNA"/>
</dbReference>
<proteinExistence type="predicted"/>
<gene>
    <name evidence="2" type="ORF">mMyoMyo1_008389</name>
</gene>
<sequence>MGEPDPRPSPPLAAGPGGACRLSSPAKVTPGSDRLPGAPARPLRQPRPPARSPFSSRSCRSGRRRASLAFGSGGRVGIRSLQCQREGVGQTLAGEACGGLGCKVVKREVSVNLDCHLWIRSPLEVILTHLTHLGWKAALGP</sequence>
<dbReference type="Proteomes" id="UP000527355">
    <property type="component" value="Unassembled WGS sequence"/>
</dbReference>
<reference evidence="2 3" key="1">
    <citation type="journal article" date="2020" name="Nature">
        <title>Six reference-quality genomes reveal evolution of bat adaptations.</title>
        <authorList>
            <person name="Jebb D."/>
            <person name="Huang Z."/>
            <person name="Pippel M."/>
            <person name="Hughes G.M."/>
            <person name="Lavrichenko K."/>
            <person name="Devanna P."/>
            <person name="Winkler S."/>
            <person name="Jermiin L.S."/>
            <person name="Skirmuntt E.C."/>
            <person name="Katzourakis A."/>
            <person name="Burkitt-Gray L."/>
            <person name="Ray D.A."/>
            <person name="Sullivan K.A.M."/>
            <person name="Roscito J.G."/>
            <person name="Kirilenko B.M."/>
            <person name="Davalos L.M."/>
            <person name="Corthals A.P."/>
            <person name="Power M.L."/>
            <person name="Jones G."/>
            <person name="Ransome R.D."/>
            <person name="Dechmann D.K.N."/>
            <person name="Locatelli A.G."/>
            <person name="Puechmaille S.J."/>
            <person name="Fedrigo O."/>
            <person name="Jarvis E.D."/>
            <person name="Hiller M."/>
            <person name="Vernes S.C."/>
            <person name="Myers E.W."/>
            <person name="Teeling E.C."/>
        </authorList>
    </citation>
    <scope>NUCLEOTIDE SEQUENCE [LARGE SCALE GENOMIC DNA]</scope>
    <source>
        <strain evidence="2">MMyoMyo1</strain>
        <tissue evidence="2">Flight muscle</tissue>
    </source>
</reference>
<evidence type="ECO:0000313" key="2">
    <source>
        <dbReference type="EMBL" id="KAF6324953.1"/>
    </source>
</evidence>
<feature type="compositionally biased region" description="Low complexity" evidence="1">
    <location>
        <begin position="34"/>
        <end position="43"/>
    </location>
</feature>
<keyword evidence="3" id="KW-1185">Reference proteome</keyword>